<name>A0A7S4JLI8_9STRA</name>
<dbReference type="InterPro" id="IPR056057">
    <property type="entry name" value="DUF7640"/>
</dbReference>
<keyword evidence="1" id="KW-0732">Signal</keyword>
<evidence type="ECO:0000256" key="1">
    <source>
        <dbReference type="SAM" id="SignalP"/>
    </source>
</evidence>
<accession>A0A7S4JLI8</accession>
<evidence type="ECO:0000259" key="2">
    <source>
        <dbReference type="Pfam" id="PF24646"/>
    </source>
</evidence>
<dbReference type="Pfam" id="PF24646">
    <property type="entry name" value="DUF7640"/>
    <property type="match status" value="1"/>
</dbReference>
<sequence length="284" mass="31057">MIFRKTAISFFVATAAGGGLLLPCKVHADSSSPKSSGWGSVTSTLKRILETVISPTRPSSTSSDATTDTPTWASHVCDSLRQVSNEEIRDACIEYVTFLEKETTKSVLYNSAIVRSELESELIHPIELWSEFETIKNKWNAASHWATPPCFSSENPAYTEYGVYSVQAQCDEYLDANCCKGNELTCHRLKGIVCQQSCHEDEACLNAGYHGPIFVAPESCLGKMACNVKDDAVWTGSCLKEASCMGSGSPIKEQSCGEFASCYKNPSEIPAKSCNSDRECTDRY</sequence>
<dbReference type="AlphaFoldDB" id="A0A7S4JLI8"/>
<feature type="chain" id="PRO_5030967630" description="DUF7640 domain-containing protein" evidence="1">
    <location>
        <begin position="29"/>
        <end position="284"/>
    </location>
</feature>
<feature type="domain" description="DUF7640" evidence="2">
    <location>
        <begin position="171"/>
        <end position="277"/>
    </location>
</feature>
<reference evidence="3" key="1">
    <citation type="submission" date="2021-01" db="EMBL/GenBank/DDBJ databases">
        <authorList>
            <person name="Corre E."/>
            <person name="Pelletier E."/>
            <person name="Niang G."/>
            <person name="Scheremetjew M."/>
            <person name="Finn R."/>
            <person name="Kale V."/>
            <person name="Holt S."/>
            <person name="Cochrane G."/>
            <person name="Meng A."/>
            <person name="Brown T."/>
            <person name="Cohen L."/>
        </authorList>
    </citation>
    <scope>NUCLEOTIDE SEQUENCE</scope>
    <source>
        <strain evidence="3">Isolate 1302-5</strain>
    </source>
</reference>
<protein>
    <recommendedName>
        <fullName evidence="2">DUF7640 domain-containing protein</fullName>
    </recommendedName>
</protein>
<organism evidence="3">
    <name type="scientific">Odontella aurita</name>
    <dbReference type="NCBI Taxonomy" id="265563"/>
    <lineage>
        <taxon>Eukaryota</taxon>
        <taxon>Sar</taxon>
        <taxon>Stramenopiles</taxon>
        <taxon>Ochrophyta</taxon>
        <taxon>Bacillariophyta</taxon>
        <taxon>Mediophyceae</taxon>
        <taxon>Biddulphiophycidae</taxon>
        <taxon>Eupodiscales</taxon>
        <taxon>Odontellaceae</taxon>
        <taxon>Odontella</taxon>
    </lineage>
</organism>
<dbReference type="EMBL" id="HBKQ01042934">
    <property type="protein sequence ID" value="CAE2267113.1"/>
    <property type="molecule type" value="Transcribed_RNA"/>
</dbReference>
<feature type="signal peptide" evidence="1">
    <location>
        <begin position="1"/>
        <end position="28"/>
    </location>
</feature>
<evidence type="ECO:0000313" key="3">
    <source>
        <dbReference type="EMBL" id="CAE2267113.1"/>
    </source>
</evidence>
<gene>
    <name evidence="3" type="ORF">OAUR00152_LOCUS29565</name>
</gene>
<proteinExistence type="predicted"/>